<sequence length="92" mass="10497">MQRPSEWGVPAFALSPLLFSPTCTPFQEMEPTIERTKHPRLVCMHRESPNHVFFKKANYSSSMSSIEGLTTEMVESMKTITKPELLVITKLL</sequence>
<protein>
    <submittedName>
        <fullName evidence="1">Uncharacterized protein</fullName>
    </submittedName>
</protein>
<dbReference type="Proteomes" id="UP001060215">
    <property type="component" value="Chromosome 10"/>
</dbReference>
<evidence type="ECO:0000313" key="1">
    <source>
        <dbReference type="EMBL" id="KAI7997050.1"/>
    </source>
</evidence>
<organism evidence="1 2">
    <name type="scientific">Camellia lanceoleosa</name>
    <dbReference type="NCBI Taxonomy" id="1840588"/>
    <lineage>
        <taxon>Eukaryota</taxon>
        <taxon>Viridiplantae</taxon>
        <taxon>Streptophyta</taxon>
        <taxon>Embryophyta</taxon>
        <taxon>Tracheophyta</taxon>
        <taxon>Spermatophyta</taxon>
        <taxon>Magnoliopsida</taxon>
        <taxon>eudicotyledons</taxon>
        <taxon>Gunneridae</taxon>
        <taxon>Pentapetalae</taxon>
        <taxon>asterids</taxon>
        <taxon>Ericales</taxon>
        <taxon>Theaceae</taxon>
        <taxon>Camellia</taxon>
    </lineage>
</organism>
<gene>
    <name evidence="1" type="ORF">LOK49_LG10G00805</name>
</gene>
<keyword evidence="2" id="KW-1185">Reference proteome</keyword>
<dbReference type="EMBL" id="CM045767">
    <property type="protein sequence ID" value="KAI7997050.1"/>
    <property type="molecule type" value="Genomic_DNA"/>
</dbReference>
<accession>A0ACC0G7P2</accession>
<evidence type="ECO:0000313" key="2">
    <source>
        <dbReference type="Proteomes" id="UP001060215"/>
    </source>
</evidence>
<proteinExistence type="predicted"/>
<comment type="caution">
    <text evidence="1">The sequence shown here is derived from an EMBL/GenBank/DDBJ whole genome shotgun (WGS) entry which is preliminary data.</text>
</comment>
<reference evidence="1 2" key="1">
    <citation type="journal article" date="2022" name="Plant J.">
        <title>Chromosome-level genome of Camellia lanceoleosa provides a valuable resource for understanding genome evolution and self-incompatibility.</title>
        <authorList>
            <person name="Gong W."/>
            <person name="Xiao S."/>
            <person name="Wang L."/>
            <person name="Liao Z."/>
            <person name="Chang Y."/>
            <person name="Mo W."/>
            <person name="Hu G."/>
            <person name="Li W."/>
            <person name="Zhao G."/>
            <person name="Zhu H."/>
            <person name="Hu X."/>
            <person name="Ji K."/>
            <person name="Xiang X."/>
            <person name="Song Q."/>
            <person name="Yuan D."/>
            <person name="Jin S."/>
            <person name="Zhang L."/>
        </authorList>
    </citation>
    <scope>NUCLEOTIDE SEQUENCE [LARGE SCALE GENOMIC DNA]</scope>
    <source>
        <strain evidence="1">SQ_2022a</strain>
    </source>
</reference>
<name>A0ACC0G7P2_9ERIC</name>